<dbReference type="SUPFAM" id="SSF53474">
    <property type="entry name" value="alpha/beta-Hydrolases"/>
    <property type="match status" value="1"/>
</dbReference>
<dbReference type="InterPro" id="IPR050300">
    <property type="entry name" value="GDXG_lipolytic_enzyme"/>
</dbReference>
<sequence>MEQTKFLKYLALPVLILLLFVQSCQPDKEPIEDENVAMELFDVSYGDHPRHKMDIFLPANRTRENTRLLIWIHGGAWVDGDKGEFVDFKPWFEEVQDDYAYISLNYRLFDVASGANKFPSQEEDIKMALDYIKQKLPEWKVSDQVILSGGSAGGHLALLHSYKNNSDGLVKVVAAVFPPTELFTLGNGNPLITFLLQTLVGNPETNSDMYINSSPINFIDSQSVPTTFYHGDADEVVPIDQSYLLEEKLRENNVPLYFEYYPGQGHGFTDQTYQNMIRKIEEFINLHL</sequence>
<evidence type="ECO:0000313" key="3">
    <source>
        <dbReference type="EMBL" id="MFD2203696.1"/>
    </source>
</evidence>
<evidence type="ECO:0000259" key="2">
    <source>
        <dbReference type="Pfam" id="PF20434"/>
    </source>
</evidence>
<dbReference type="Pfam" id="PF20434">
    <property type="entry name" value="BD-FAE"/>
    <property type="match status" value="1"/>
</dbReference>
<keyword evidence="1" id="KW-0378">Hydrolase</keyword>
<feature type="domain" description="BD-FAE-like" evidence="2">
    <location>
        <begin position="53"/>
        <end position="249"/>
    </location>
</feature>
<dbReference type="PROSITE" id="PS51257">
    <property type="entry name" value="PROKAR_LIPOPROTEIN"/>
    <property type="match status" value="1"/>
</dbReference>
<dbReference type="Proteomes" id="UP001597414">
    <property type="component" value="Unassembled WGS sequence"/>
</dbReference>
<dbReference type="EMBL" id="JBHUIV010000034">
    <property type="protein sequence ID" value="MFD2203696.1"/>
    <property type="molecule type" value="Genomic_DNA"/>
</dbReference>
<comment type="caution">
    <text evidence="3">The sequence shown here is derived from an EMBL/GenBank/DDBJ whole genome shotgun (WGS) entry which is preliminary data.</text>
</comment>
<keyword evidence="4" id="KW-1185">Reference proteome</keyword>
<dbReference type="PANTHER" id="PTHR48081">
    <property type="entry name" value="AB HYDROLASE SUPERFAMILY PROTEIN C4A8.06C"/>
    <property type="match status" value="1"/>
</dbReference>
<organism evidence="3 4">
    <name type="scientific">Shivajiella indica</name>
    <dbReference type="NCBI Taxonomy" id="872115"/>
    <lineage>
        <taxon>Bacteria</taxon>
        <taxon>Pseudomonadati</taxon>
        <taxon>Bacteroidota</taxon>
        <taxon>Cytophagia</taxon>
        <taxon>Cytophagales</taxon>
        <taxon>Cyclobacteriaceae</taxon>
        <taxon>Shivajiella</taxon>
    </lineage>
</organism>
<dbReference type="InterPro" id="IPR029058">
    <property type="entry name" value="AB_hydrolase_fold"/>
</dbReference>
<dbReference type="InterPro" id="IPR049492">
    <property type="entry name" value="BD-FAE-like_dom"/>
</dbReference>
<gene>
    <name evidence="3" type="ORF">ACFSKV_19125</name>
</gene>
<dbReference type="RefSeq" id="WP_380806550.1">
    <property type="nucleotide sequence ID" value="NZ_JBHUIV010000034.1"/>
</dbReference>
<reference evidence="4" key="1">
    <citation type="journal article" date="2019" name="Int. J. Syst. Evol. Microbiol.">
        <title>The Global Catalogue of Microorganisms (GCM) 10K type strain sequencing project: providing services to taxonomists for standard genome sequencing and annotation.</title>
        <authorList>
            <consortium name="The Broad Institute Genomics Platform"/>
            <consortium name="The Broad Institute Genome Sequencing Center for Infectious Disease"/>
            <person name="Wu L."/>
            <person name="Ma J."/>
        </authorList>
    </citation>
    <scope>NUCLEOTIDE SEQUENCE [LARGE SCALE GENOMIC DNA]</scope>
    <source>
        <strain evidence="4">KCTC 19812</strain>
    </source>
</reference>
<protein>
    <submittedName>
        <fullName evidence="3">Prolyl oligopeptidase family serine peptidase</fullName>
    </submittedName>
</protein>
<name>A0ABW5BE61_9BACT</name>
<accession>A0ABW5BE61</accession>
<evidence type="ECO:0000256" key="1">
    <source>
        <dbReference type="ARBA" id="ARBA00022801"/>
    </source>
</evidence>
<evidence type="ECO:0000313" key="4">
    <source>
        <dbReference type="Proteomes" id="UP001597414"/>
    </source>
</evidence>
<dbReference type="Gene3D" id="3.40.50.1820">
    <property type="entry name" value="alpha/beta hydrolase"/>
    <property type="match status" value="1"/>
</dbReference>
<proteinExistence type="predicted"/>